<keyword evidence="2" id="KW-1185">Reference proteome</keyword>
<evidence type="ECO:0000313" key="1">
    <source>
        <dbReference type="EMBL" id="CAL1526871.1"/>
    </source>
</evidence>
<comment type="caution">
    <text evidence="1">The sequence shown here is derived from an EMBL/GenBank/DDBJ whole genome shotgun (WGS) entry which is preliminary data.</text>
</comment>
<proteinExistence type="predicted"/>
<dbReference type="AlphaFoldDB" id="A0AAV2H063"/>
<protein>
    <submittedName>
        <fullName evidence="1">Uncharacterized protein</fullName>
    </submittedName>
</protein>
<gene>
    <name evidence="1" type="ORF">GSLYS_00001048001</name>
</gene>
<reference evidence="1 2" key="1">
    <citation type="submission" date="2024-04" db="EMBL/GenBank/DDBJ databases">
        <authorList>
            <consortium name="Genoscope - CEA"/>
            <person name="William W."/>
        </authorList>
    </citation>
    <scope>NUCLEOTIDE SEQUENCE [LARGE SCALE GENOMIC DNA]</scope>
</reference>
<dbReference type="Proteomes" id="UP001497497">
    <property type="component" value="Unassembled WGS sequence"/>
</dbReference>
<sequence>MAHIPPPIDNISVASLADLPRFLLRNLQRCMSYDEAYASALHVAMQYSDGDTDDSAGSVLEDANSDNDEYEYDEDIYEYDYEMGNYEA</sequence>
<dbReference type="EMBL" id="CAXITT010000010">
    <property type="protein sequence ID" value="CAL1526871.1"/>
    <property type="molecule type" value="Genomic_DNA"/>
</dbReference>
<name>A0AAV2H063_LYMST</name>
<organism evidence="1 2">
    <name type="scientific">Lymnaea stagnalis</name>
    <name type="common">Great pond snail</name>
    <name type="synonym">Helix stagnalis</name>
    <dbReference type="NCBI Taxonomy" id="6523"/>
    <lineage>
        <taxon>Eukaryota</taxon>
        <taxon>Metazoa</taxon>
        <taxon>Spiralia</taxon>
        <taxon>Lophotrochozoa</taxon>
        <taxon>Mollusca</taxon>
        <taxon>Gastropoda</taxon>
        <taxon>Heterobranchia</taxon>
        <taxon>Euthyneura</taxon>
        <taxon>Panpulmonata</taxon>
        <taxon>Hygrophila</taxon>
        <taxon>Lymnaeoidea</taxon>
        <taxon>Lymnaeidae</taxon>
        <taxon>Lymnaea</taxon>
    </lineage>
</organism>
<evidence type="ECO:0000313" key="2">
    <source>
        <dbReference type="Proteomes" id="UP001497497"/>
    </source>
</evidence>
<accession>A0AAV2H063</accession>